<proteinExistence type="predicted"/>
<reference evidence="2" key="2">
    <citation type="submission" date="2012-02" db="EMBL/GenBank/DDBJ databases">
        <title>Complete genome sequence of Blastococcus saxobsidens strain DD2.</title>
        <authorList>
            <person name="Genoscope."/>
        </authorList>
    </citation>
    <scope>NUCLEOTIDE SEQUENCE [LARGE SCALE GENOMIC DNA]</scope>
    <source>
        <strain evidence="2">DD2</strain>
    </source>
</reference>
<organism evidence="1 2">
    <name type="scientific">Blastococcus saxobsidens (strain DD2)</name>
    <dbReference type="NCBI Taxonomy" id="1146883"/>
    <lineage>
        <taxon>Bacteria</taxon>
        <taxon>Bacillati</taxon>
        <taxon>Actinomycetota</taxon>
        <taxon>Actinomycetes</taxon>
        <taxon>Geodermatophilales</taxon>
        <taxon>Geodermatophilaceae</taxon>
        <taxon>Blastococcus</taxon>
    </lineage>
</organism>
<sequence length="10" mass="1015">MPRAVTGGAR</sequence>
<dbReference type="KEGG" id="bsd:BLASA_2952"/>
<protein>
    <submittedName>
        <fullName evidence="1">Uncharacterized protein</fullName>
    </submittedName>
</protein>
<evidence type="ECO:0000313" key="2">
    <source>
        <dbReference type="Proteomes" id="UP000007517"/>
    </source>
</evidence>
<accession>H6RMI8</accession>
<gene>
    <name evidence="1" type="ordered locus">BLASA_2952</name>
</gene>
<name>H6RMI8_BLASD</name>
<keyword evidence="2" id="KW-1185">Reference proteome</keyword>
<dbReference type="EMBL" id="FO117623">
    <property type="protein sequence ID" value="CCG03823.1"/>
    <property type="molecule type" value="Genomic_DNA"/>
</dbReference>
<dbReference type="HOGENOM" id="CLU_3438273_0_0_11"/>
<reference evidence="1 2" key="1">
    <citation type="journal article" date="2012" name="J. Bacteriol.">
        <title>Genome Sequence of Blastococcus saxobsidens DD2, a Stone-Inhabiting Bacterium.</title>
        <authorList>
            <person name="Chouaia B."/>
            <person name="Crotti E."/>
            <person name="Brusetti L."/>
            <person name="Daffonchio D."/>
            <person name="Essoussi I."/>
            <person name="Nouioui I."/>
            <person name="Sbissi I."/>
            <person name="Ghodhbane-Gtari F."/>
            <person name="Gtari M."/>
            <person name="Vacherie B."/>
            <person name="Barbe V."/>
            <person name="Medigue C."/>
            <person name="Gury J."/>
            <person name="Pujic P."/>
            <person name="Normand P."/>
        </authorList>
    </citation>
    <scope>NUCLEOTIDE SEQUENCE [LARGE SCALE GENOMIC DNA]</scope>
    <source>
        <strain evidence="1 2">DD2</strain>
    </source>
</reference>
<evidence type="ECO:0000313" key="1">
    <source>
        <dbReference type="EMBL" id="CCG03823.1"/>
    </source>
</evidence>
<dbReference type="Proteomes" id="UP000007517">
    <property type="component" value="Chromosome"/>
</dbReference>